<gene>
    <name evidence="3" type="ORF">NliqN6_4266</name>
</gene>
<dbReference type="InterPro" id="IPR011989">
    <property type="entry name" value="ARM-like"/>
</dbReference>
<keyword evidence="2" id="KW-0472">Membrane</keyword>
<organism evidence="3 4">
    <name type="scientific">Naganishia liquefaciens</name>
    <dbReference type="NCBI Taxonomy" id="104408"/>
    <lineage>
        <taxon>Eukaryota</taxon>
        <taxon>Fungi</taxon>
        <taxon>Dikarya</taxon>
        <taxon>Basidiomycota</taxon>
        <taxon>Agaricomycotina</taxon>
        <taxon>Tremellomycetes</taxon>
        <taxon>Filobasidiales</taxon>
        <taxon>Filobasidiaceae</taxon>
        <taxon>Naganishia</taxon>
    </lineage>
</organism>
<evidence type="ECO:0000256" key="1">
    <source>
        <dbReference type="ARBA" id="ARBA00006385"/>
    </source>
</evidence>
<keyword evidence="2" id="KW-1133">Transmembrane helix</keyword>
<dbReference type="Proteomes" id="UP000620104">
    <property type="component" value="Unassembled WGS sequence"/>
</dbReference>
<dbReference type="EMBL" id="BLZA01000023">
    <property type="protein sequence ID" value="GHJ87864.1"/>
    <property type="molecule type" value="Genomic_DNA"/>
</dbReference>
<evidence type="ECO:0000313" key="4">
    <source>
        <dbReference type="Proteomes" id="UP000620104"/>
    </source>
</evidence>
<dbReference type="AlphaFoldDB" id="A0A8H3YFP9"/>
<dbReference type="OrthoDB" id="1183224at2759"/>
<feature type="transmembrane region" description="Helical" evidence="2">
    <location>
        <begin position="104"/>
        <end position="126"/>
    </location>
</feature>
<dbReference type="GO" id="GO:0006402">
    <property type="term" value="P:mRNA catabolic process"/>
    <property type="evidence" value="ECO:0007669"/>
    <property type="project" value="InterPro"/>
</dbReference>
<comment type="similarity">
    <text evidence="1">Belongs to the CNOT9 family.</text>
</comment>
<evidence type="ECO:0000256" key="2">
    <source>
        <dbReference type="SAM" id="Phobius"/>
    </source>
</evidence>
<dbReference type="FunFam" id="1.25.10.10:FF:000014">
    <property type="entry name" value="Cell differentiation protein RCD1"/>
    <property type="match status" value="1"/>
</dbReference>
<dbReference type="GO" id="GO:0030014">
    <property type="term" value="C:CCR4-NOT complex"/>
    <property type="evidence" value="ECO:0007669"/>
    <property type="project" value="InterPro"/>
</dbReference>
<dbReference type="Gene3D" id="1.25.10.10">
    <property type="entry name" value="Leucine-rich Repeat Variant"/>
    <property type="match status" value="1"/>
</dbReference>
<dbReference type="InterPro" id="IPR016024">
    <property type="entry name" value="ARM-type_fold"/>
</dbReference>
<proteinExistence type="inferred from homology"/>
<protein>
    <recommendedName>
        <fullName evidence="5">Cell differentiation protein rcd1</fullName>
    </recommendedName>
</protein>
<keyword evidence="4" id="KW-1185">Reference proteome</keyword>
<dbReference type="PANTHER" id="PTHR12262">
    <property type="entry name" value="CCR4-NOT TRANSCRIPTION COMPLEX SUBUNIT 9"/>
    <property type="match status" value="1"/>
</dbReference>
<name>A0A8H3YFP9_9TREE</name>
<evidence type="ECO:0000313" key="3">
    <source>
        <dbReference type="EMBL" id="GHJ87864.1"/>
    </source>
</evidence>
<reference evidence="3" key="1">
    <citation type="submission" date="2020-07" db="EMBL/GenBank/DDBJ databases">
        <title>Draft Genome Sequence of a Deep-Sea Yeast, Naganishia (Cryptococcus) liquefaciens strain N6.</title>
        <authorList>
            <person name="Han Y.W."/>
            <person name="Kajitani R."/>
            <person name="Morimoto H."/>
            <person name="Parhat M."/>
            <person name="Tsubouchi H."/>
            <person name="Bakenova O."/>
            <person name="Ogata M."/>
            <person name="Argunhan B."/>
            <person name="Aoki R."/>
            <person name="Kajiwara S."/>
            <person name="Itoh T."/>
            <person name="Iwasaki H."/>
        </authorList>
    </citation>
    <scope>NUCLEOTIDE SEQUENCE</scope>
    <source>
        <strain evidence="3">N6</strain>
    </source>
</reference>
<comment type="caution">
    <text evidence="3">The sequence shown here is derived from an EMBL/GenBank/DDBJ whole genome shotgun (WGS) entry which is preliminary data.</text>
</comment>
<sequence>MNSTWPQPHASSAAGLLANNSVNPNVGSNNLAWPPPAASAVVGGTPSATPAATGRQLLLPQGQSPVPGSEEAKIYALLADLLDPQSREGALLELSKKREMYEDLALVLWGGFGIMSSLLLEIVYVYPALSPPSLSAHASNRVCNALALLQCVASHPQTRSLFLSAHIPLFLYPFLNTTSKTRPFEYLRLTSLGVIGALVKQQDNSDVINFLLSTEIIPLCLRIMESGSELSKTVAIFIVQKILLDDLGLAYICQTYERFYAVGTVLSSMVNNLVDSQAIRLLKHVVRCYLRLSDNARAREALRECLPEALRDGTFNQLLRGDAVTKKCLNQLMNNLSDGA</sequence>
<evidence type="ECO:0008006" key="5">
    <source>
        <dbReference type="Google" id="ProtNLM"/>
    </source>
</evidence>
<keyword evidence="2" id="KW-0812">Transmembrane</keyword>
<dbReference type="InterPro" id="IPR007216">
    <property type="entry name" value="CNOT9"/>
</dbReference>
<dbReference type="SUPFAM" id="SSF48371">
    <property type="entry name" value="ARM repeat"/>
    <property type="match status" value="1"/>
</dbReference>
<dbReference type="Pfam" id="PF04078">
    <property type="entry name" value="Rcd1"/>
    <property type="match status" value="1"/>
</dbReference>
<accession>A0A8H3YFP9</accession>